<reference evidence="1 2" key="1">
    <citation type="journal article" date="2014" name="Int. J. Syst. Evol. Microbiol.">
        <title>Phylogenomics and the dynamic genome evolution of the genus Streptococcus.</title>
        <authorList>
            <consortium name="The Broad Institute Genome Sequencing Platform"/>
            <person name="Richards V.P."/>
            <person name="Palmer S.R."/>
            <person name="Pavinski Bitar P.D."/>
            <person name="Qin X."/>
            <person name="Weinstock G.M."/>
            <person name="Highlander S.K."/>
            <person name="Town C.D."/>
            <person name="Burne R.A."/>
            <person name="Stanhope M.J."/>
        </authorList>
    </citation>
    <scope>NUCLEOTIDE SEQUENCE [LARGE SCALE GENOMIC DNA]</scope>
    <source>
        <strain evidence="1 2">Jelinkova 176</strain>
    </source>
</reference>
<dbReference type="SUPFAM" id="SSF54593">
    <property type="entry name" value="Glyoxalase/Bleomycin resistance protein/Dihydroxybiphenyl dioxygenase"/>
    <property type="match status" value="1"/>
</dbReference>
<organism evidence="1 2">
    <name type="scientific">Streptococcus porcinus str. Jelinkova 176</name>
    <dbReference type="NCBI Taxonomy" id="873448"/>
    <lineage>
        <taxon>Bacteria</taxon>
        <taxon>Bacillati</taxon>
        <taxon>Bacillota</taxon>
        <taxon>Bacilli</taxon>
        <taxon>Lactobacillales</taxon>
        <taxon>Streptococcaceae</taxon>
        <taxon>Streptococcus</taxon>
    </lineage>
</organism>
<dbReference type="PANTHER" id="PTHR43279:SF1">
    <property type="entry name" value="CATECHOL-2,3-DIOXYGENASE"/>
    <property type="match status" value="1"/>
</dbReference>
<name>A0ABN0CU26_STRPO</name>
<gene>
    <name evidence="1" type="ORF">STRPO_1313</name>
</gene>
<proteinExistence type="predicted"/>
<sequence length="103" mass="11746">MTDESQLKVFGMTDKMTIPTASWITLGDYHHHLAFNHWRGSLDSKKSTSPELNFLTITFEDQLTFEDSYQKAQLQGMKVSSKTKNSFTPIDPYANISKVTLKV</sequence>
<dbReference type="InterPro" id="IPR029068">
    <property type="entry name" value="Glyas_Bleomycin-R_OHBP_Dase"/>
</dbReference>
<dbReference type="PANTHER" id="PTHR43279">
    <property type="entry name" value="CATECHOL-2,3-DIOXYGENASE"/>
    <property type="match status" value="1"/>
</dbReference>
<protein>
    <submittedName>
        <fullName evidence="1">Glyoxalase family protein</fullName>
    </submittedName>
</protein>
<comment type="caution">
    <text evidence="1">The sequence shown here is derived from an EMBL/GenBank/DDBJ whole genome shotgun (WGS) entry which is preliminary data.</text>
</comment>
<accession>A0ABN0CU26</accession>
<keyword evidence="2" id="KW-1185">Reference proteome</keyword>
<evidence type="ECO:0000313" key="1">
    <source>
        <dbReference type="EMBL" id="EGJ26751.1"/>
    </source>
</evidence>
<dbReference type="EMBL" id="AEUU02000001">
    <property type="protein sequence ID" value="EGJ26751.1"/>
    <property type="molecule type" value="Genomic_DNA"/>
</dbReference>
<evidence type="ECO:0000313" key="2">
    <source>
        <dbReference type="Proteomes" id="UP000005356"/>
    </source>
</evidence>
<dbReference type="Proteomes" id="UP000005356">
    <property type="component" value="Unassembled WGS sequence"/>
</dbReference>